<dbReference type="AlphaFoldDB" id="A0A484G376"/>
<organism evidence="1 2">
    <name type="scientific">Colletotrichum orbiculare (strain 104-T / ATCC 96160 / CBS 514.97 / LARS 414 / MAFF 240422)</name>
    <name type="common">Cucumber anthracnose fungus</name>
    <name type="synonym">Colletotrichum lagenarium</name>
    <dbReference type="NCBI Taxonomy" id="1213857"/>
    <lineage>
        <taxon>Eukaryota</taxon>
        <taxon>Fungi</taxon>
        <taxon>Dikarya</taxon>
        <taxon>Ascomycota</taxon>
        <taxon>Pezizomycotina</taxon>
        <taxon>Sordariomycetes</taxon>
        <taxon>Hypocreomycetidae</taxon>
        <taxon>Glomerellales</taxon>
        <taxon>Glomerellaceae</taxon>
        <taxon>Colletotrichum</taxon>
        <taxon>Colletotrichum orbiculare species complex</taxon>
    </lineage>
</organism>
<comment type="caution">
    <text evidence="1">The sequence shown here is derived from an EMBL/GenBank/DDBJ whole genome shotgun (WGS) entry which is preliminary data.</text>
</comment>
<gene>
    <name evidence="1" type="ORF">Cob_v002470</name>
</gene>
<evidence type="ECO:0000313" key="1">
    <source>
        <dbReference type="EMBL" id="TDZ24682.1"/>
    </source>
</evidence>
<reference evidence="2" key="1">
    <citation type="journal article" date="2013" name="New Phytol.">
        <title>Comparative genomic and transcriptomic analyses reveal the hemibiotrophic stage shift of Colletotrichum fungi.</title>
        <authorList>
            <person name="Gan P."/>
            <person name="Ikeda K."/>
            <person name="Irieda H."/>
            <person name="Narusaka M."/>
            <person name="O'Connell R.J."/>
            <person name="Narusaka Y."/>
            <person name="Takano Y."/>
            <person name="Kubo Y."/>
            <person name="Shirasu K."/>
        </authorList>
    </citation>
    <scope>NUCLEOTIDE SEQUENCE [LARGE SCALE GENOMIC DNA]</scope>
    <source>
        <strain evidence="2">104-T / ATCC 96160 / CBS 514.97 / LARS 414 / MAFF 240422</strain>
    </source>
</reference>
<dbReference type="Proteomes" id="UP000014480">
    <property type="component" value="Unassembled WGS sequence"/>
</dbReference>
<keyword evidence="2" id="KW-1185">Reference proteome</keyword>
<accession>A0A484G376</accession>
<proteinExistence type="predicted"/>
<protein>
    <submittedName>
        <fullName evidence="1">Uncharacterized protein</fullName>
    </submittedName>
</protein>
<sequence>MAVSMCTWHPPGAVQYISRDKHTPCCSPPLAAKMWMNPSWASTLGECIETLAKIKTCLDELSRPVCVTTVLASRALPAAKYLEAG</sequence>
<evidence type="ECO:0000313" key="2">
    <source>
        <dbReference type="Proteomes" id="UP000014480"/>
    </source>
</evidence>
<reference evidence="2" key="2">
    <citation type="journal article" date="2019" name="Mol. Plant Microbe Interact.">
        <title>Genome sequence resources for four phytopathogenic fungi from the Colletotrichum orbiculare species complex.</title>
        <authorList>
            <person name="Gan P."/>
            <person name="Tsushima A."/>
            <person name="Narusaka M."/>
            <person name="Narusaka Y."/>
            <person name="Takano Y."/>
            <person name="Kubo Y."/>
            <person name="Shirasu K."/>
        </authorList>
    </citation>
    <scope>GENOME REANNOTATION</scope>
    <source>
        <strain evidence="2">104-T / ATCC 96160 / CBS 514.97 / LARS 414 / MAFF 240422</strain>
    </source>
</reference>
<name>A0A484G376_COLOR</name>
<dbReference type="EMBL" id="AMCV02000004">
    <property type="protein sequence ID" value="TDZ24682.1"/>
    <property type="molecule type" value="Genomic_DNA"/>
</dbReference>